<feature type="transmembrane region" description="Helical" evidence="4">
    <location>
        <begin position="310"/>
        <end position="331"/>
    </location>
</feature>
<keyword evidence="1 4" id="KW-0812">Transmembrane</keyword>
<evidence type="ECO:0000256" key="1">
    <source>
        <dbReference type="ARBA" id="ARBA00022692"/>
    </source>
</evidence>
<feature type="transmembrane region" description="Helical" evidence="4">
    <location>
        <begin position="137"/>
        <end position="162"/>
    </location>
</feature>
<keyword evidence="2 4" id="KW-1133">Transmembrane helix</keyword>
<evidence type="ECO:0000256" key="3">
    <source>
        <dbReference type="ARBA" id="ARBA00023136"/>
    </source>
</evidence>
<dbReference type="PANTHER" id="PTHR11360">
    <property type="entry name" value="MONOCARBOXYLATE TRANSPORTER"/>
    <property type="match status" value="1"/>
</dbReference>
<feature type="transmembrane region" description="Helical" evidence="4">
    <location>
        <begin position="44"/>
        <end position="67"/>
    </location>
</feature>
<dbReference type="Gene3D" id="1.20.1250.20">
    <property type="entry name" value="MFS general substrate transporter like domains"/>
    <property type="match status" value="2"/>
</dbReference>
<dbReference type="KEGG" id="ole:K0B96_15810"/>
<dbReference type="Proteomes" id="UP000825051">
    <property type="component" value="Chromosome"/>
</dbReference>
<accession>A0A8F9TUX7</accession>
<dbReference type="PANTHER" id="PTHR11360:SF290">
    <property type="entry name" value="MONOCARBOXYLATE MFS PERMEASE"/>
    <property type="match status" value="1"/>
</dbReference>
<evidence type="ECO:0000259" key="5">
    <source>
        <dbReference type="PROSITE" id="PS50850"/>
    </source>
</evidence>
<dbReference type="EMBL" id="CP080507">
    <property type="protein sequence ID" value="QYM78748.1"/>
    <property type="molecule type" value="Genomic_DNA"/>
</dbReference>
<sequence length="412" mass="42752">MKTPRPSTRYRWVIVAAGGLIGCVAVGCMFSLPVLLLPIARSTAWSVTGVSMAMTIGFLAMALASMAWGALSDRFGPRAVVLAGSLALAASLAAASRATTLLQFQLIFGVGVGGATAAIFAPMMACVTGWFETHRSLAVSLVSAGMGMAPMTMSPLAAWLVAHHDWRTVLLVLAGVAATVMIPATFLIRRAPAAPPHSSAVAWGEQSPTLSVAQVLRSPPFVILFLTNFFCCATHSGPIFHTVSYAVACGIPLTAAVTIYSVEGLAGMGGRVAFGLLGDRFGAKRTLVSGLLLQAMGASMYFFVRELSGFYSAATLFGFVYAGVMPLYSVLARENFPLRMMGTVIGGTAMAGSLGMASGPVVGGLIFDHFGSYGWLYLGSGALGLGAFLIALTFQPLPQPNFGLASASEPTR</sequence>
<feature type="domain" description="Major facilitator superfamily (MFS) profile" evidence="5">
    <location>
        <begin position="11"/>
        <end position="399"/>
    </location>
</feature>
<evidence type="ECO:0000256" key="4">
    <source>
        <dbReference type="SAM" id="Phobius"/>
    </source>
</evidence>
<dbReference type="InterPro" id="IPR011701">
    <property type="entry name" value="MFS"/>
</dbReference>
<dbReference type="InterPro" id="IPR020846">
    <property type="entry name" value="MFS_dom"/>
</dbReference>
<name>A0A8F9TUX7_9BACT</name>
<reference evidence="6" key="1">
    <citation type="submission" date="2021-08" db="EMBL/GenBank/DDBJ databases">
        <title>Genome of a novel bacterium of the phylum Verrucomicrobia, Oleiharenicola sp. KSB-15.</title>
        <authorList>
            <person name="Chung J.-H."/>
            <person name="Ahn J.-H."/>
            <person name="Yoon Y."/>
            <person name="Kim D.-Y."/>
            <person name="An S.-H."/>
            <person name="Park I."/>
            <person name="Yeon J."/>
        </authorList>
    </citation>
    <scope>NUCLEOTIDE SEQUENCE</scope>
    <source>
        <strain evidence="6">KSB-15</strain>
    </source>
</reference>
<dbReference type="SUPFAM" id="SSF103473">
    <property type="entry name" value="MFS general substrate transporter"/>
    <property type="match status" value="1"/>
</dbReference>
<dbReference type="InterPro" id="IPR036259">
    <property type="entry name" value="MFS_trans_sf"/>
</dbReference>
<dbReference type="InterPro" id="IPR050327">
    <property type="entry name" value="Proton-linked_MCT"/>
</dbReference>
<evidence type="ECO:0000313" key="7">
    <source>
        <dbReference type="Proteomes" id="UP000825051"/>
    </source>
</evidence>
<dbReference type="CDD" id="cd17355">
    <property type="entry name" value="MFS_YcxA_like"/>
    <property type="match status" value="1"/>
</dbReference>
<dbReference type="PROSITE" id="PS50850">
    <property type="entry name" value="MFS"/>
    <property type="match status" value="1"/>
</dbReference>
<feature type="transmembrane region" description="Helical" evidence="4">
    <location>
        <begin position="79"/>
        <end position="98"/>
    </location>
</feature>
<dbReference type="RefSeq" id="WP_220161852.1">
    <property type="nucleotide sequence ID" value="NZ_CP080507.1"/>
</dbReference>
<feature type="transmembrane region" description="Helical" evidence="4">
    <location>
        <begin position="343"/>
        <end position="367"/>
    </location>
</feature>
<protein>
    <submittedName>
        <fullName evidence="6">MFS transporter</fullName>
    </submittedName>
</protein>
<feature type="transmembrane region" description="Helical" evidence="4">
    <location>
        <begin position="221"/>
        <end position="239"/>
    </location>
</feature>
<organism evidence="6 7">
    <name type="scientific">Horticoccus luteus</name>
    <dbReference type="NCBI Taxonomy" id="2862869"/>
    <lineage>
        <taxon>Bacteria</taxon>
        <taxon>Pseudomonadati</taxon>
        <taxon>Verrucomicrobiota</taxon>
        <taxon>Opitutia</taxon>
        <taxon>Opitutales</taxon>
        <taxon>Opitutaceae</taxon>
        <taxon>Horticoccus</taxon>
    </lineage>
</organism>
<feature type="transmembrane region" description="Helical" evidence="4">
    <location>
        <begin position="168"/>
        <end position="188"/>
    </location>
</feature>
<feature type="transmembrane region" description="Helical" evidence="4">
    <location>
        <begin position="12"/>
        <end position="32"/>
    </location>
</feature>
<gene>
    <name evidence="6" type="ORF">K0B96_15810</name>
</gene>
<keyword evidence="7" id="KW-1185">Reference proteome</keyword>
<dbReference type="Pfam" id="PF07690">
    <property type="entry name" value="MFS_1"/>
    <property type="match status" value="1"/>
</dbReference>
<feature type="transmembrane region" description="Helical" evidence="4">
    <location>
        <begin position="104"/>
        <end position="125"/>
    </location>
</feature>
<feature type="transmembrane region" description="Helical" evidence="4">
    <location>
        <begin position="287"/>
        <end position="304"/>
    </location>
</feature>
<feature type="transmembrane region" description="Helical" evidence="4">
    <location>
        <begin position="245"/>
        <end position="266"/>
    </location>
</feature>
<evidence type="ECO:0000256" key="2">
    <source>
        <dbReference type="ARBA" id="ARBA00022989"/>
    </source>
</evidence>
<dbReference type="GO" id="GO:0022857">
    <property type="term" value="F:transmembrane transporter activity"/>
    <property type="evidence" value="ECO:0007669"/>
    <property type="project" value="InterPro"/>
</dbReference>
<dbReference type="AlphaFoldDB" id="A0A8F9TUX7"/>
<proteinExistence type="predicted"/>
<evidence type="ECO:0000313" key="6">
    <source>
        <dbReference type="EMBL" id="QYM78748.1"/>
    </source>
</evidence>
<feature type="transmembrane region" description="Helical" evidence="4">
    <location>
        <begin position="373"/>
        <end position="394"/>
    </location>
</feature>
<dbReference type="PROSITE" id="PS51257">
    <property type="entry name" value="PROKAR_LIPOPROTEIN"/>
    <property type="match status" value="1"/>
</dbReference>
<keyword evidence="3 4" id="KW-0472">Membrane</keyword>